<comment type="caution">
    <text evidence="2">The sequence shown here is derived from an EMBL/GenBank/DDBJ whole genome shotgun (WGS) entry which is preliminary data.</text>
</comment>
<sequence>MSTKKKMMNSIKENQPYDDEESGIQLPQLRLKMLNKQIQALSINERQI</sequence>
<reference evidence="3" key="2">
    <citation type="submission" date="2008-04" db="EMBL/GenBank/DDBJ databases">
        <title>Draft genome sequence of Providencia stuartii(ATCC 25827).</title>
        <authorList>
            <person name="Sudarsanam P."/>
            <person name="Ley R."/>
            <person name="Guruge J."/>
            <person name="Turnbaugh P.J."/>
            <person name="Mahowald M."/>
            <person name="Liep D."/>
            <person name="Gordon J."/>
        </authorList>
    </citation>
    <scope>NUCLEOTIDE SEQUENCE [LARGE SCALE GENOMIC DNA]</scope>
    <source>
        <strain evidence="3">ATCC 25827</strain>
    </source>
</reference>
<dbReference type="Proteomes" id="UP000004506">
    <property type="component" value="Unassembled WGS sequence"/>
</dbReference>
<reference evidence="2 3" key="3">
    <citation type="submission" date="2008-05" db="EMBL/GenBank/DDBJ databases">
        <authorList>
            <person name="Fulton L."/>
            <person name="Clifton S."/>
            <person name="Fulton B."/>
            <person name="Xu J."/>
            <person name="Minx P."/>
            <person name="Pepin K.H."/>
            <person name="Johnson M."/>
            <person name="Thiruvilangam P."/>
            <person name="Bhonagiri V."/>
            <person name="Nash W.E."/>
            <person name="Mardis E.R."/>
            <person name="Wilson R.K."/>
        </authorList>
    </citation>
    <scope>NUCLEOTIDE SEQUENCE [LARGE SCALE GENOMIC DNA]</scope>
    <source>
        <strain evidence="2 3">ATCC 25827</strain>
    </source>
</reference>
<dbReference type="AlphaFoldDB" id="A0AA87CVL8"/>
<accession>A0AA87CVL8</accession>
<proteinExistence type="predicted"/>
<name>A0AA87CVL8_PROST</name>
<protein>
    <submittedName>
        <fullName evidence="2">Uncharacterized protein</fullName>
    </submittedName>
</protein>
<organism evidence="2 3">
    <name type="scientific">Providencia stuartii ATCC 25827</name>
    <dbReference type="NCBI Taxonomy" id="471874"/>
    <lineage>
        <taxon>Bacteria</taxon>
        <taxon>Pseudomonadati</taxon>
        <taxon>Pseudomonadota</taxon>
        <taxon>Gammaproteobacteria</taxon>
        <taxon>Enterobacterales</taxon>
        <taxon>Morganellaceae</taxon>
        <taxon>Providencia</taxon>
    </lineage>
</organism>
<reference evidence="3" key="1">
    <citation type="submission" date="2008-04" db="EMBL/GenBank/DDBJ databases">
        <title>Draft genome sequence of Providencia stuartii (ATCC 25827).</title>
        <authorList>
            <person name="Sudarsanam P."/>
            <person name="Ley R."/>
            <person name="Guruge J."/>
            <person name="Turnbaugh P.J."/>
            <person name="Mahowald M."/>
            <person name="Liep D."/>
            <person name="Gordon J."/>
        </authorList>
    </citation>
    <scope>NUCLEOTIDE SEQUENCE [LARGE SCALE GENOMIC DNA]</scope>
    <source>
        <strain evidence="3">ATCC 25827</strain>
    </source>
</reference>
<evidence type="ECO:0000256" key="1">
    <source>
        <dbReference type="SAM" id="MobiDB-lite"/>
    </source>
</evidence>
<evidence type="ECO:0000313" key="3">
    <source>
        <dbReference type="Proteomes" id="UP000004506"/>
    </source>
</evidence>
<gene>
    <name evidence="2" type="ORF">PROSTU_01242</name>
</gene>
<evidence type="ECO:0000313" key="2">
    <source>
        <dbReference type="EMBL" id="EDU60708.1"/>
    </source>
</evidence>
<dbReference type="EMBL" id="ABJD02000099">
    <property type="protein sequence ID" value="EDU60708.1"/>
    <property type="molecule type" value="Genomic_DNA"/>
</dbReference>
<feature type="region of interest" description="Disordered" evidence="1">
    <location>
        <begin position="1"/>
        <end position="21"/>
    </location>
</feature>